<dbReference type="Pfam" id="PF00238">
    <property type="entry name" value="Ribosomal_L14"/>
    <property type="match status" value="1"/>
</dbReference>
<dbReference type="InterPro" id="IPR000218">
    <property type="entry name" value="Ribosomal_uL14"/>
</dbReference>
<dbReference type="FunFam" id="2.40.150.20:FF:000018">
    <property type="entry name" value="Ribosomal protein L14, putative"/>
    <property type="match status" value="1"/>
</dbReference>
<dbReference type="PANTHER" id="PTHR21037">
    <property type="entry name" value="39S RIBOSOMAL PROTEIN L14, MITOCHONDRIAL"/>
    <property type="match status" value="1"/>
</dbReference>
<name>A0A177B9C5_9BILA</name>
<keyword evidence="3" id="KW-0809">Transit peptide</keyword>
<dbReference type="GO" id="GO:1990904">
    <property type="term" value="C:ribonucleoprotein complex"/>
    <property type="evidence" value="ECO:0007669"/>
    <property type="project" value="UniProtKB-KW"/>
</dbReference>
<dbReference type="GO" id="GO:0005840">
    <property type="term" value="C:ribosome"/>
    <property type="evidence" value="ECO:0007669"/>
    <property type="project" value="UniProtKB-KW"/>
</dbReference>
<evidence type="ECO:0000256" key="4">
    <source>
        <dbReference type="ARBA" id="ARBA00022980"/>
    </source>
</evidence>
<keyword evidence="10" id="KW-1185">Reference proteome</keyword>
<dbReference type="PANTHER" id="PTHR21037:SF3">
    <property type="entry name" value="LARGE RIBOSOMAL SUBUNIT PROTEIN UL14M"/>
    <property type="match status" value="1"/>
</dbReference>
<dbReference type="GO" id="GO:0003735">
    <property type="term" value="F:structural constituent of ribosome"/>
    <property type="evidence" value="ECO:0007669"/>
    <property type="project" value="InterPro"/>
</dbReference>
<comment type="subcellular location">
    <subcellularLocation>
        <location evidence="1">Mitochondrion</location>
    </subcellularLocation>
</comment>
<comment type="similarity">
    <text evidence="2">Belongs to the universal ribosomal protein uL14 family.</text>
</comment>
<dbReference type="SMART" id="SM01374">
    <property type="entry name" value="Ribosomal_L14"/>
    <property type="match status" value="1"/>
</dbReference>
<evidence type="ECO:0000313" key="9">
    <source>
        <dbReference type="EMBL" id="OAF70253.1"/>
    </source>
</evidence>
<dbReference type="InterPro" id="IPR036853">
    <property type="entry name" value="Ribosomal_uL14_sf"/>
</dbReference>
<dbReference type="GO" id="GO:0006412">
    <property type="term" value="P:translation"/>
    <property type="evidence" value="ECO:0007669"/>
    <property type="project" value="InterPro"/>
</dbReference>
<dbReference type="HAMAP" id="MF_01367">
    <property type="entry name" value="Ribosomal_uL14"/>
    <property type="match status" value="1"/>
</dbReference>
<evidence type="ECO:0000256" key="7">
    <source>
        <dbReference type="ARBA" id="ARBA00040118"/>
    </source>
</evidence>
<dbReference type="OrthoDB" id="274765at2759"/>
<dbReference type="Proteomes" id="UP000078046">
    <property type="component" value="Unassembled WGS sequence"/>
</dbReference>
<evidence type="ECO:0000256" key="1">
    <source>
        <dbReference type="ARBA" id="ARBA00004173"/>
    </source>
</evidence>
<dbReference type="AlphaFoldDB" id="A0A177B9C5"/>
<protein>
    <recommendedName>
        <fullName evidence="7">Large ribosomal subunit protein uL14m</fullName>
    </recommendedName>
    <alternativeName>
        <fullName evidence="8">39S ribosomal protein L14, mitochondrial</fullName>
    </alternativeName>
</protein>
<accession>A0A177B9C5</accession>
<sequence>MLIVRITNLRHFSVSTQLNHLMKLTRVNVVDNSVLGIKARKIGRPAKIIQVYKKTGIGLLGDKVLLAICGEKKKAIIVGVRQDQKLMKPRHDTNNVVLINEDGSPIGNRVTAPLPSFFRKEPRKYSKILSIASNIV</sequence>
<evidence type="ECO:0000313" key="10">
    <source>
        <dbReference type="Proteomes" id="UP000078046"/>
    </source>
</evidence>
<comment type="caution">
    <text evidence="9">The sequence shown here is derived from an EMBL/GenBank/DDBJ whole genome shotgun (WGS) entry which is preliminary data.</text>
</comment>
<keyword evidence="5" id="KW-0496">Mitochondrion</keyword>
<proteinExistence type="inferred from homology"/>
<dbReference type="EMBL" id="LWCA01000169">
    <property type="protein sequence ID" value="OAF70253.1"/>
    <property type="molecule type" value="Genomic_DNA"/>
</dbReference>
<dbReference type="Gene3D" id="2.40.150.20">
    <property type="entry name" value="Ribosomal protein L14"/>
    <property type="match status" value="1"/>
</dbReference>
<reference evidence="9 10" key="1">
    <citation type="submission" date="2016-04" db="EMBL/GenBank/DDBJ databases">
        <title>The genome of Intoshia linei affirms orthonectids as highly simplified spiralians.</title>
        <authorList>
            <person name="Mikhailov K.V."/>
            <person name="Slusarev G.S."/>
            <person name="Nikitin M.A."/>
            <person name="Logacheva M.D."/>
            <person name="Penin A."/>
            <person name="Aleoshin V."/>
            <person name="Panchin Y.V."/>
        </authorList>
    </citation>
    <scope>NUCLEOTIDE SEQUENCE [LARGE SCALE GENOMIC DNA]</scope>
    <source>
        <strain evidence="9">Intl2013</strain>
        <tissue evidence="9">Whole animal</tissue>
    </source>
</reference>
<keyword evidence="6" id="KW-0687">Ribonucleoprotein</keyword>
<dbReference type="CDD" id="cd00337">
    <property type="entry name" value="Ribosomal_uL14"/>
    <property type="match status" value="1"/>
</dbReference>
<keyword evidence="4 9" id="KW-0689">Ribosomal protein</keyword>
<dbReference type="GO" id="GO:0005739">
    <property type="term" value="C:mitochondrion"/>
    <property type="evidence" value="ECO:0007669"/>
    <property type="project" value="UniProtKB-SubCell"/>
</dbReference>
<evidence type="ECO:0000256" key="6">
    <source>
        <dbReference type="ARBA" id="ARBA00023274"/>
    </source>
</evidence>
<evidence type="ECO:0000256" key="2">
    <source>
        <dbReference type="ARBA" id="ARBA00010745"/>
    </source>
</evidence>
<dbReference type="SUPFAM" id="SSF50193">
    <property type="entry name" value="Ribosomal protein L14"/>
    <property type="match status" value="1"/>
</dbReference>
<evidence type="ECO:0000256" key="5">
    <source>
        <dbReference type="ARBA" id="ARBA00023128"/>
    </source>
</evidence>
<gene>
    <name evidence="9" type="ORF">A3Q56_01987</name>
</gene>
<evidence type="ECO:0000256" key="3">
    <source>
        <dbReference type="ARBA" id="ARBA00022946"/>
    </source>
</evidence>
<organism evidence="9 10">
    <name type="scientific">Intoshia linei</name>
    <dbReference type="NCBI Taxonomy" id="1819745"/>
    <lineage>
        <taxon>Eukaryota</taxon>
        <taxon>Metazoa</taxon>
        <taxon>Spiralia</taxon>
        <taxon>Lophotrochozoa</taxon>
        <taxon>Mesozoa</taxon>
        <taxon>Orthonectida</taxon>
        <taxon>Rhopaluridae</taxon>
        <taxon>Intoshia</taxon>
    </lineage>
</organism>
<evidence type="ECO:0000256" key="8">
    <source>
        <dbReference type="ARBA" id="ARBA00042938"/>
    </source>
</evidence>